<comment type="caution">
    <text evidence="1">The sequence shown here is derived from an EMBL/GenBank/DDBJ whole genome shotgun (WGS) entry which is preliminary data.</text>
</comment>
<organism evidence="1">
    <name type="scientific">bioreactor metagenome</name>
    <dbReference type="NCBI Taxonomy" id="1076179"/>
    <lineage>
        <taxon>unclassified sequences</taxon>
        <taxon>metagenomes</taxon>
        <taxon>ecological metagenomes</taxon>
    </lineage>
</organism>
<protein>
    <submittedName>
        <fullName evidence="1">Uncharacterized protein</fullName>
    </submittedName>
</protein>
<sequence>MVRAGFQRHIGRSPVHVISLGRCVAQRHDLGMGAAGLLGKALADDLASVIDDHATDTRVG</sequence>
<evidence type="ECO:0000313" key="1">
    <source>
        <dbReference type="EMBL" id="MPM98797.1"/>
    </source>
</evidence>
<gene>
    <name evidence="1" type="ORF">SDC9_145987</name>
</gene>
<reference evidence="1" key="1">
    <citation type="submission" date="2019-08" db="EMBL/GenBank/DDBJ databases">
        <authorList>
            <person name="Kucharzyk K."/>
            <person name="Murdoch R.W."/>
            <person name="Higgins S."/>
            <person name="Loffler F."/>
        </authorList>
    </citation>
    <scope>NUCLEOTIDE SEQUENCE</scope>
</reference>
<name>A0A645EA30_9ZZZZ</name>
<proteinExistence type="predicted"/>
<dbReference type="EMBL" id="VSSQ01044931">
    <property type="protein sequence ID" value="MPM98797.1"/>
    <property type="molecule type" value="Genomic_DNA"/>
</dbReference>
<accession>A0A645EA30</accession>
<dbReference type="AlphaFoldDB" id="A0A645EA30"/>